<feature type="region of interest" description="Disordered" evidence="1">
    <location>
        <begin position="31"/>
        <end position="56"/>
    </location>
</feature>
<organism evidence="2 3">
    <name type="scientific">Neisseria lactamica (strain 020-06)</name>
    <dbReference type="NCBI Taxonomy" id="489653"/>
    <lineage>
        <taxon>Bacteria</taxon>
        <taxon>Pseudomonadati</taxon>
        <taxon>Pseudomonadota</taxon>
        <taxon>Betaproteobacteria</taxon>
        <taxon>Neisseriales</taxon>
        <taxon>Neisseriaceae</taxon>
        <taxon>Neisseria</taxon>
    </lineage>
</organism>
<reference evidence="2 3" key="1">
    <citation type="journal article" date="2010" name="BMC Genomics">
        <title>Independent evolution of the core and accessory gene sets in the genus Neisseria: insights gained from the genome of Neisseria lactamica isolate 020-06.</title>
        <authorList>
            <person name="Bennett J.S."/>
            <person name="Bentley S.D."/>
            <person name="Vernikos G.S."/>
            <person name="Quail M.A."/>
            <person name="Cherevach I."/>
            <person name="White B."/>
            <person name="Parkhill J."/>
            <person name="Maiden M.C."/>
        </authorList>
    </citation>
    <scope>NUCLEOTIDE SEQUENCE [LARGE SCALE GENOMIC DNA]</scope>
    <source>
        <strain evidence="2 3">020-06</strain>
    </source>
</reference>
<dbReference type="Pfam" id="PF13332">
    <property type="entry name" value="Fil_haemagg_2"/>
    <property type="match status" value="1"/>
</dbReference>
<dbReference type="eggNOG" id="COG3210">
    <property type="taxonomic scope" value="Bacteria"/>
</dbReference>
<dbReference type="AlphaFoldDB" id="E4ZCK4"/>
<sequence length="156" mass="16595">MADAVKNQTGQQGAVLLSVEAGFGFKTAGKEQNQNYRQSRQSSLKAGGDINIRGREGDITVQGSNITAGDTIRLDSARDILLQSAQDSQHQDGKNRNAGVQVGVGVSVGAQTGVYIYAEAAYGKGKNRSDSQTHQNTLLQSDKLQLSSKGNTVLKW</sequence>
<evidence type="ECO:0000313" key="3">
    <source>
        <dbReference type="Proteomes" id="UP000008723"/>
    </source>
</evidence>
<protein>
    <submittedName>
        <fullName evidence="2">Uncharacterized protein</fullName>
    </submittedName>
</protein>
<evidence type="ECO:0000313" key="2">
    <source>
        <dbReference type="EMBL" id="CBN87085.1"/>
    </source>
</evidence>
<dbReference type="KEGG" id="nla:NLA_8540"/>
<dbReference type="InterPro" id="IPR025157">
    <property type="entry name" value="Hemagglutinin_rpt"/>
</dbReference>
<dbReference type="RefSeq" id="WP_013448795.1">
    <property type="nucleotide sequence ID" value="NC_014752.1"/>
</dbReference>
<dbReference type="Proteomes" id="UP000008723">
    <property type="component" value="Chromosome"/>
</dbReference>
<accession>E4ZCK4</accession>
<dbReference type="EMBL" id="FN995097">
    <property type="protein sequence ID" value="CBN87085.1"/>
    <property type="molecule type" value="Genomic_DNA"/>
</dbReference>
<evidence type="ECO:0000256" key="1">
    <source>
        <dbReference type="SAM" id="MobiDB-lite"/>
    </source>
</evidence>
<dbReference type="GO" id="GO:0003824">
    <property type="term" value="F:catalytic activity"/>
    <property type="evidence" value="ECO:0007669"/>
    <property type="project" value="UniProtKB-ARBA"/>
</dbReference>
<proteinExistence type="predicted"/>
<feature type="compositionally biased region" description="Low complexity" evidence="1">
    <location>
        <begin position="32"/>
        <end position="43"/>
    </location>
</feature>
<gene>
    <name evidence="2" type="ordered locus">NLA_8540</name>
</gene>
<name>E4ZCK4_NEIL0</name>
<dbReference type="HOGENOM" id="CLU_1684690_0_0_4"/>